<dbReference type="AlphaFoldDB" id="A0A229NZP4"/>
<evidence type="ECO:0000313" key="3">
    <source>
        <dbReference type="Proteomes" id="UP000215145"/>
    </source>
</evidence>
<evidence type="ECO:0000313" key="2">
    <source>
        <dbReference type="EMBL" id="OXM15337.1"/>
    </source>
</evidence>
<reference evidence="2 3" key="1">
    <citation type="submission" date="2017-07" db="EMBL/GenBank/DDBJ databases">
        <title>Paenibacillus herberti R33 genome sequencing and assembly.</title>
        <authorList>
            <person name="Su W."/>
        </authorList>
    </citation>
    <scope>NUCLEOTIDE SEQUENCE [LARGE SCALE GENOMIC DNA]</scope>
    <source>
        <strain evidence="2 3">R33</strain>
    </source>
</reference>
<evidence type="ECO:0000256" key="1">
    <source>
        <dbReference type="SAM" id="Coils"/>
    </source>
</evidence>
<comment type="caution">
    <text evidence="2">The sequence shown here is derived from an EMBL/GenBank/DDBJ whole genome shotgun (WGS) entry which is preliminary data.</text>
</comment>
<protein>
    <submittedName>
        <fullName evidence="2">Non-ribosomal peptide synthetase module</fullName>
    </submittedName>
</protein>
<feature type="coiled-coil region" evidence="1">
    <location>
        <begin position="147"/>
        <end position="190"/>
    </location>
</feature>
<organism evidence="2 3">
    <name type="scientific">Paenibacillus herberti</name>
    <dbReference type="NCBI Taxonomy" id="1619309"/>
    <lineage>
        <taxon>Bacteria</taxon>
        <taxon>Bacillati</taxon>
        <taxon>Bacillota</taxon>
        <taxon>Bacilli</taxon>
        <taxon>Bacillales</taxon>
        <taxon>Paenibacillaceae</taxon>
        <taxon>Paenibacillus</taxon>
    </lineage>
</organism>
<dbReference type="RefSeq" id="WP_089522286.1">
    <property type="nucleotide sequence ID" value="NZ_NMUQ01000001.1"/>
</dbReference>
<dbReference type="EMBL" id="NMUQ01000001">
    <property type="protein sequence ID" value="OXM15337.1"/>
    <property type="molecule type" value="Genomic_DNA"/>
</dbReference>
<name>A0A229NZP4_9BACL</name>
<proteinExistence type="predicted"/>
<dbReference type="OrthoDB" id="2880119at2"/>
<accession>A0A229NZP4</accession>
<keyword evidence="3" id="KW-1185">Reference proteome</keyword>
<keyword evidence="1" id="KW-0175">Coiled coil</keyword>
<sequence>MAQRIATEYVNAKLQLTREEMTRFYRFIKEQQVRFSVMVLDNGSQEAVLEDSAGREKVRFVFQQEDDRFICQWSCRITQPALTNVMRKVVSVFKGDAVVNRIYSHYTMIYHYQAGAVQRIVEQTANGDRLVFQFKDTLGELERTFRMKSVEGEIEWLKRAVNRLLDQRLAASTEQAKQEVDQQLAELSNQLFALEA</sequence>
<dbReference type="Proteomes" id="UP000215145">
    <property type="component" value="Unassembled WGS sequence"/>
</dbReference>
<gene>
    <name evidence="2" type="ORF">CGZ75_00900</name>
</gene>